<keyword evidence="2" id="KW-1185">Reference proteome</keyword>
<dbReference type="CDD" id="cd00761">
    <property type="entry name" value="Glyco_tranf_GTA_type"/>
    <property type="match status" value="1"/>
</dbReference>
<dbReference type="KEGG" id="lins:G7067_04740"/>
<proteinExistence type="predicted"/>
<dbReference type="GO" id="GO:0016740">
    <property type="term" value="F:transferase activity"/>
    <property type="evidence" value="ECO:0007669"/>
    <property type="project" value="UniProtKB-KW"/>
</dbReference>
<dbReference type="AlphaFoldDB" id="A0A6G8FIK6"/>
<accession>A0A6G8FIK6</accession>
<dbReference type="Gene3D" id="3.90.550.10">
    <property type="entry name" value="Spore Coat Polysaccharide Biosynthesis Protein SpsA, Chain A"/>
    <property type="match status" value="1"/>
</dbReference>
<dbReference type="EMBL" id="CP049934">
    <property type="protein sequence ID" value="QIM15882.1"/>
    <property type="molecule type" value="Genomic_DNA"/>
</dbReference>
<gene>
    <name evidence="1" type="ORF">G7067_04740</name>
</gene>
<evidence type="ECO:0000313" key="1">
    <source>
        <dbReference type="EMBL" id="QIM15882.1"/>
    </source>
</evidence>
<dbReference type="SUPFAM" id="SSF53448">
    <property type="entry name" value="Nucleotide-diphospho-sugar transferases"/>
    <property type="match status" value="1"/>
</dbReference>
<dbReference type="Proteomes" id="UP000501387">
    <property type="component" value="Chromosome"/>
</dbReference>
<keyword evidence="1" id="KW-0808">Transferase</keyword>
<dbReference type="RefSeq" id="WP_166322360.1">
    <property type="nucleotide sequence ID" value="NZ_CP049934.1"/>
</dbReference>
<evidence type="ECO:0000313" key="2">
    <source>
        <dbReference type="Proteomes" id="UP000501387"/>
    </source>
</evidence>
<dbReference type="InterPro" id="IPR029044">
    <property type="entry name" value="Nucleotide-diphossugar_trans"/>
</dbReference>
<reference evidence="1 2" key="1">
    <citation type="submission" date="2020-03" db="EMBL/GenBank/DDBJ databases">
        <title>Leucobacter sp. nov., isolated from beetles.</title>
        <authorList>
            <person name="Hyun D.-W."/>
            <person name="Bae J.-W."/>
        </authorList>
    </citation>
    <scope>NUCLEOTIDE SEQUENCE [LARGE SCALE GENOMIC DNA]</scope>
    <source>
        <strain evidence="1 2">HDW9B</strain>
    </source>
</reference>
<name>A0A6G8FIK6_9MICO</name>
<organism evidence="1 2">
    <name type="scientific">Leucobacter insecticola</name>
    <dbReference type="NCBI Taxonomy" id="2714934"/>
    <lineage>
        <taxon>Bacteria</taxon>
        <taxon>Bacillati</taxon>
        <taxon>Actinomycetota</taxon>
        <taxon>Actinomycetes</taxon>
        <taxon>Micrococcales</taxon>
        <taxon>Microbacteriaceae</taxon>
        <taxon>Leucobacter</taxon>
    </lineage>
</organism>
<protein>
    <submittedName>
        <fullName evidence="1">Glycosyltransferase family 2 protein</fullName>
    </submittedName>
</protein>
<sequence>MFNPSVDVTIAVHSASRPIKRAVASVLEHTIAPVRVNVVAHNIDPEIIRVNLGSYADHPQLRLLELWDDIPSPAGPMNYGFANSEAPFISVMGSDDELAPGAIDSWLALQSKTSASTVLARIQLPNGRTDPYPPVRRGSRTRRLDARKDRLAYRSAPLGLIDRRRFGELRLTEGVGSGEDLVYSLTLWYQGSQLAYDLAGPAYIINDDAEDRVTSGPRPIAEDFAFLDELEAQPWFQTAGASSRIAIITKLIRIHFFDAVLSRSTTAALLHANRQELCDLSDRLLSLAPGALPLLSLADRRVLDELLSAQTTPELITAALTARLRYLSAQTLLPKNPLRALHSQAPFRTLFAGYGISRRR</sequence>